<dbReference type="PROSITE" id="PS50048">
    <property type="entry name" value="ZN2_CY6_FUNGAL_2"/>
    <property type="match status" value="1"/>
</dbReference>
<dbReference type="EMBL" id="LT598461">
    <property type="protein sequence ID" value="SCU98696.1"/>
    <property type="molecule type" value="Genomic_DNA"/>
</dbReference>
<evidence type="ECO:0000256" key="4">
    <source>
        <dbReference type="ARBA" id="ARBA00023163"/>
    </source>
</evidence>
<accession>A0A1G4K4J5</accession>
<proteinExistence type="predicted"/>
<dbReference type="PANTHER" id="PTHR31845:SF17">
    <property type="entry name" value="ZN(II)2CYS6 TRANSCRIPTION FACTOR (EUROFUNG)"/>
    <property type="match status" value="1"/>
</dbReference>
<keyword evidence="8" id="KW-1185">Reference proteome</keyword>
<dbReference type="GO" id="GO:0008270">
    <property type="term" value="F:zinc ion binding"/>
    <property type="evidence" value="ECO:0007669"/>
    <property type="project" value="InterPro"/>
</dbReference>
<protein>
    <submittedName>
        <fullName evidence="7">LADA_0H14796g1_1</fullName>
    </submittedName>
</protein>
<dbReference type="InterPro" id="IPR001138">
    <property type="entry name" value="Zn2Cys6_DnaBD"/>
</dbReference>
<dbReference type="GO" id="GO:0000976">
    <property type="term" value="F:transcription cis-regulatory region binding"/>
    <property type="evidence" value="ECO:0007669"/>
    <property type="project" value="TreeGrafter"/>
</dbReference>
<evidence type="ECO:0000313" key="7">
    <source>
        <dbReference type="EMBL" id="SCU98696.1"/>
    </source>
</evidence>
<keyword evidence="3" id="KW-0238">DNA-binding</keyword>
<dbReference type="OrthoDB" id="4060227at2759"/>
<dbReference type="GO" id="GO:0000981">
    <property type="term" value="F:DNA-binding transcription factor activity, RNA polymerase II-specific"/>
    <property type="evidence" value="ECO:0007669"/>
    <property type="project" value="InterPro"/>
</dbReference>
<dbReference type="Proteomes" id="UP000190274">
    <property type="component" value="Chromosome H"/>
</dbReference>
<dbReference type="InterPro" id="IPR036864">
    <property type="entry name" value="Zn2-C6_fun-type_DNA-bd_sf"/>
</dbReference>
<dbReference type="Gene3D" id="4.10.240.10">
    <property type="entry name" value="Zn(2)-C6 fungal-type DNA-binding domain"/>
    <property type="match status" value="1"/>
</dbReference>
<keyword evidence="4" id="KW-0804">Transcription</keyword>
<evidence type="ECO:0000256" key="1">
    <source>
        <dbReference type="ARBA" id="ARBA00004123"/>
    </source>
</evidence>
<evidence type="ECO:0000313" key="8">
    <source>
        <dbReference type="Proteomes" id="UP000190274"/>
    </source>
</evidence>
<dbReference type="PANTHER" id="PTHR31845">
    <property type="entry name" value="FINGER DOMAIN PROTEIN, PUTATIVE-RELATED"/>
    <property type="match status" value="1"/>
</dbReference>
<evidence type="ECO:0000256" key="3">
    <source>
        <dbReference type="ARBA" id="ARBA00023125"/>
    </source>
</evidence>
<comment type="subcellular location">
    <subcellularLocation>
        <location evidence="1">Nucleus</location>
    </subcellularLocation>
</comment>
<keyword evidence="5" id="KW-0539">Nucleus</keyword>
<dbReference type="CDD" id="cd12148">
    <property type="entry name" value="fungal_TF_MHR"/>
    <property type="match status" value="1"/>
</dbReference>
<reference evidence="7 8" key="1">
    <citation type="submission" date="2016-03" db="EMBL/GenBank/DDBJ databases">
        <authorList>
            <person name="Devillers H."/>
        </authorList>
    </citation>
    <scope>NUCLEOTIDE SEQUENCE [LARGE SCALE GENOMIC DNA]</scope>
    <source>
        <strain evidence="7">CBS 10888</strain>
    </source>
</reference>
<gene>
    <name evidence="7" type="ORF">LADA_0H14796G</name>
</gene>
<dbReference type="PROSITE" id="PS00463">
    <property type="entry name" value="ZN2_CY6_FUNGAL_1"/>
    <property type="match status" value="1"/>
</dbReference>
<feature type="domain" description="Zn(2)-C6 fungal-type" evidence="6">
    <location>
        <begin position="12"/>
        <end position="43"/>
    </location>
</feature>
<evidence type="ECO:0000256" key="2">
    <source>
        <dbReference type="ARBA" id="ARBA00023015"/>
    </source>
</evidence>
<dbReference type="AlphaFoldDB" id="A0A1G4K4J5"/>
<dbReference type="Pfam" id="PF00172">
    <property type="entry name" value="Zn_clus"/>
    <property type="match status" value="1"/>
</dbReference>
<dbReference type="CDD" id="cd00067">
    <property type="entry name" value="GAL4"/>
    <property type="match status" value="1"/>
</dbReference>
<dbReference type="GO" id="GO:0005634">
    <property type="term" value="C:nucleus"/>
    <property type="evidence" value="ECO:0007669"/>
    <property type="project" value="UniProtKB-SubCell"/>
</dbReference>
<evidence type="ECO:0000259" key="6">
    <source>
        <dbReference type="PROSITE" id="PS50048"/>
    </source>
</evidence>
<dbReference type="InterPro" id="IPR051089">
    <property type="entry name" value="prtT"/>
</dbReference>
<sequence>MALNESRKRTIPCTGCKRNKVRCQYVEGQPCERCAKFKLKCYFPDHRYGGSEAFSTVSQPEHQMVPPSILPHFNAPGGHQREAGWAGSVDNRISTLESALESVLSILQTSQSQQQQQMDFLQLQFQERHSSSVDQPFMLPSAKEPYRETDKYPLLGYRETLDVQVSETLSQEDARELVRLFRETLAPRLFGYDIGILDVDAMWKSSSLLLLSICTVACPHHTSLKSKFDTLNLKFKFLASQCLTCEIPVKQVENTVLALLIGALWLESSQMFTSIAIQLARIHRIDQQNPSHSILQSKRFHRLWYLLYIVDGNQNLTFEKSPSIHERSEQLLQNARRDIVSNLVDPLVRKILNENQDSKDKVVNNRQLELLNEVETHKVPISPTSLNDLRILGQVEYHMAVESIFSFNPMQTSNTNEALESAMFILQPSNFGIPWESNLKLDRWMISWTITLQNLDFQSDPWSLKATLLYYNFARMHINAKPLLARGKSSMFDVANKDFVSLWQSSSACSISDDDPSSLVDASHEISRSAAYSLLRLATEDNDIKSIFQFLPMHVHVMLYYASLVLLNPGDINADSSQVSCKSLAIRYKVVINLRKMITAAPLSDPRLRQKLLDSLSYLLEEYKKKCMDSLSDPEHVTSSRVQELFEDVKPGAHASKPKAILAWPGTNPGHP</sequence>
<organism evidence="7 8">
    <name type="scientific">Lachancea dasiensis</name>
    <dbReference type="NCBI Taxonomy" id="1072105"/>
    <lineage>
        <taxon>Eukaryota</taxon>
        <taxon>Fungi</taxon>
        <taxon>Dikarya</taxon>
        <taxon>Ascomycota</taxon>
        <taxon>Saccharomycotina</taxon>
        <taxon>Saccharomycetes</taxon>
        <taxon>Saccharomycetales</taxon>
        <taxon>Saccharomycetaceae</taxon>
        <taxon>Lachancea</taxon>
    </lineage>
</organism>
<name>A0A1G4K4J5_9SACH</name>
<keyword evidence="2" id="KW-0805">Transcription regulation</keyword>
<evidence type="ECO:0000256" key="5">
    <source>
        <dbReference type="ARBA" id="ARBA00023242"/>
    </source>
</evidence>
<dbReference type="SUPFAM" id="SSF57701">
    <property type="entry name" value="Zn2/Cys6 DNA-binding domain"/>
    <property type="match status" value="1"/>
</dbReference>